<feature type="region of interest" description="Disordered" evidence="1">
    <location>
        <begin position="1"/>
        <end position="27"/>
    </location>
</feature>
<feature type="compositionally biased region" description="Low complexity" evidence="1">
    <location>
        <begin position="61"/>
        <end position="74"/>
    </location>
</feature>
<evidence type="ECO:0000313" key="2">
    <source>
        <dbReference type="EMBL" id="KAL1903390.1"/>
    </source>
</evidence>
<reference evidence="2 3" key="1">
    <citation type="journal article" date="2024" name="IMA Fungus">
        <title>IMA Genome - F19 : A genome assembly and annotation guide to empower mycologists, including annotated draft genome sequences of Ceratocystis pirilliformis, Diaporthe australafricana, Fusarium ophioides, Paecilomyces lecythidis, and Sporothrix stenoceras.</title>
        <authorList>
            <person name="Aylward J."/>
            <person name="Wilson A.M."/>
            <person name="Visagie C.M."/>
            <person name="Spraker J."/>
            <person name="Barnes I."/>
            <person name="Buitendag C."/>
            <person name="Ceriani C."/>
            <person name="Del Mar Angel L."/>
            <person name="du Plessis D."/>
            <person name="Fuchs T."/>
            <person name="Gasser K."/>
            <person name="Kramer D."/>
            <person name="Li W."/>
            <person name="Munsamy K."/>
            <person name="Piso A."/>
            <person name="Price J.L."/>
            <person name="Sonnekus B."/>
            <person name="Thomas C."/>
            <person name="van der Nest A."/>
            <person name="van Dijk A."/>
            <person name="van Heerden A."/>
            <person name="van Vuuren N."/>
            <person name="Yilmaz N."/>
            <person name="Duong T.A."/>
            <person name="van der Merwe N.A."/>
            <person name="Wingfield M.J."/>
            <person name="Wingfield B.D."/>
        </authorList>
    </citation>
    <scope>NUCLEOTIDE SEQUENCE [LARGE SCALE GENOMIC DNA]</scope>
    <source>
        <strain evidence="2 3">CMW 5346</strain>
    </source>
</reference>
<dbReference type="EMBL" id="JAWCUI010000001">
    <property type="protein sequence ID" value="KAL1903390.1"/>
    <property type="molecule type" value="Genomic_DNA"/>
</dbReference>
<dbReference type="Gene3D" id="3.80.10.10">
    <property type="entry name" value="Ribonuclease Inhibitor"/>
    <property type="match status" value="1"/>
</dbReference>
<protein>
    <recommendedName>
        <fullName evidence="4">Leucine rich repeat domain containing protein</fullName>
    </recommendedName>
</protein>
<name>A0ABR3ZTR9_9PEZI</name>
<dbReference type="Proteomes" id="UP001583186">
    <property type="component" value="Unassembled WGS sequence"/>
</dbReference>
<accession>A0ABR3ZTR9</accession>
<feature type="region of interest" description="Disordered" evidence="1">
    <location>
        <begin position="56"/>
        <end position="80"/>
    </location>
</feature>
<keyword evidence="3" id="KW-1185">Reference proteome</keyword>
<organism evidence="2 3">
    <name type="scientific">Sporothrix stenoceras</name>
    <dbReference type="NCBI Taxonomy" id="5173"/>
    <lineage>
        <taxon>Eukaryota</taxon>
        <taxon>Fungi</taxon>
        <taxon>Dikarya</taxon>
        <taxon>Ascomycota</taxon>
        <taxon>Pezizomycotina</taxon>
        <taxon>Sordariomycetes</taxon>
        <taxon>Sordariomycetidae</taxon>
        <taxon>Ophiostomatales</taxon>
        <taxon>Ophiostomataceae</taxon>
        <taxon>Sporothrix</taxon>
    </lineage>
</organism>
<comment type="caution">
    <text evidence="2">The sequence shown here is derived from an EMBL/GenBank/DDBJ whole genome shotgun (WGS) entry which is preliminary data.</text>
</comment>
<evidence type="ECO:0000313" key="3">
    <source>
        <dbReference type="Proteomes" id="UP001583186"/>
    </source>
</evidence>
<evidence type="ECO:0000256" key="1">
    <source>
        <dbReference type="SAM" id="MobiDB-lite"/>
    </source>
</evidence>
<proteinExistence type="predicted"/>
<dbReference type="InterPro" id="IPR032675">
    <property type="entry name" value="LRR_dom_sf"/>
</dbReference>
<gene>
    <name evidence="2" type="ORF">Sste5346_000016</name>
</gene>
<evidence type="ECO:0008006" key="4">
    <source>
        <dbReference type="Google" id="ProtNLM"/>
    </source>
</evidence>
<sequence length="652" mass="72181">MSPKPRFMRSPSPVGLGRSSFSSIRERDSDLAQTFTSTKISSYSSHNLKQLADEVAVSDEPSTPTSPLSAPSTAGDIVPSDNSMLLLPSQHGAVDFDLQARENDLAQSFARSLAWLNTPIESQVDASSVGLTDTVMEDVEDVKLTQSKQPLERLPFEIYRMIVDHLILDTPPNGIDRRNVDLMSLLVTSSSLYSMTLEALYRRVIVPHSRNFQKFFTQLEAHPDRGQWVRRLDFSHFSPVSLFATASARAAAKNLTSDTLLRCLNMTPNLQEFLVQDYLDGDIDESVIRKLLVGLPRMSALDLCGSSSVQFRNAFAAIAETEGPDSKDSTWPQKLGIQRLSLHKCISLPSTAFEFLLPKLNRLTHLDLAGTRVTNDALMSIPTTARISHLNLAKCSLLTAEGIIYFLTNHPAVNQDTLVFLSLGCDASTFQLLEVEDVTRLLPILPKTLKSLSLKGSKMDQSHMPSLREQAVHLEELALGRGLTLSDVGTLVQNAEASPEEEKAAKEPTPTPHELRYLDISDMEVENFNLTSLLIDGLLLSQKTWPLEVIEVSDPVFKRVSKSNNALHRMGWRQSEIGSRSWLVRGSPRSSVQSSRGRSSLPGSVCIRGTFAMENGQRKWKMGAQSWGMRKIPVAHAKVGGMYGSYMFGRKL</sequence>
<dbReference type="SUPFAM" id="SSF52047">
    <property type="entry name" value="RNI-like"/>
    <property type="match status" value="1"/>
</dbReference>